<evidence type="ECO:0000313" key="2">
    <source>
        <dbReference type="Proteomes" id="UP000557717"/>
    </source>
</evidence>
<protein>
    <submittedName>
        <fullName evidence="1">Uncharacterized protein</fullName>
    </submittedName>
</protein>
<gene>
    <name evidence="1" type="ORF">HNR46_000991</name>
</gene>
<dbReference type="Proteomes" id="UP000557717">
    <property type="component" value="Unassembled WGS sequence"/>
</dbReference>
<name>A0A840UX76_9BACT</name>
<dbReference type="AlphaFoldDB" id="A0A840UX76"/>
<keyword evidence="2" id="KW-1185">Reference proteome</keyword>
<proteinExistence type="predicted"/>
<reference evidence="1 2" key="1">
    <citation type="submission" date="2020-08" db="EMBL/GenBank/DDBJ databases">
        <title>Genomic Encyclopedia of Type Strains, Phase IV (KMG-IV): sequencing the most valuable type-strain genomes for metagenomic binning, comparative biology and taxonomic classification.</title>
        <authorList>
            <person name="Goeker M."/>
        </authorList>
    </citation>
    <scope>NUCLEOTIDE SEQUENCE [LARGE SCALE GENOMIC DNA]</scope>
    <source>
        <strain evidence="1 2">YC6886</strain>
    </source>
</reference>
<sequence length="86" mass="10018">MRSDEIHPKFFHPRIELVGVASLVANERIRDIHRRHEIEEELNQGAFVGTHAARVDGDALRRVLRRCGQDEARENREEDGDPFDFL</sequence>
<organism evidence="1 2">
    <name type="scientific">Haloferula luteola</name>
    <dbReference type="NCBI Taxonomy" id="595692"/>
    <lineage>
        <taxon>Bacteria</taxon>
        <taxon>Pseudomonadati</taxon>
        <taxon>Verrucomicrobiota</taxon>
        <taxon>Verrucomicrobiia</taxon>
        <taxon>Verrucomicrobiales</taxon>
        <taxon>Verrucomicrobiaceae</taxon>
        <taxon>Haloferula</taxon>
    </lineage>
</organism>
<evidence type="ECO:0000313" key="1">
    <source>
        <dbReference type="EMBL" id="MBB5350757.1"/>
    </source>
</evidence>
<comment type="caution">
    <text evidence="1">The sequence shown here is derived from an EMBL/GenBank/DDBJ whole genome shotgun (WGS) entry which is preliminary data.</text>
</comment>
<dbReference type="EMBL" id="JACHFD010000004">
    <property type="protein sequence ID" value="MBB5350757.1"/>
    <property type="molecule type" value="Genomic_DNA"/>
</dbReference>
<accession>A0A840UX76</accession>